<dbReference type="InterPro" id="IPR013815">
    <property type="entry name" value="ATP_grasp_subdomain_1"/>
</dbReference>
<evidence type="ECO:0000256" key="3">
    <source>
        <dbReference type="ARBA" id="ARBA00022840"/>
    </source>
</evidence>
<dbReference type="EMBL" id="CAJOBB010002016">
    <property type="protein sequence ID" value="CAF3929296.1"/>
    <property type="molecule type" value="Genomic_DNA"/>
</dbReference>
<evidence type="ECO:0000313" key="7">
    <source>
        <dbReference type="EMBL" id="CAF3929296.1"/>
    </source>
</evidence>
<keyword evidence="3 4" id="KW-0067">ATP-binding</keyword>
<gene>
    <name evidence="6" type="ORF">IZO911_LOCUS11483</name>
    <name evidence="7" type="ORF">KXQ929_LOCUS24367</name>
</gene>
<dbReference type="Gene3D" id="3.40.50.20">
    <property type="match status" value="1"/>
</dbReference>
<dbReference type="GO" id="GO:0005524">
    <property type="term" value="F:ATP binding"/>
    <property type="evidence" value="ECO:0007669"/>
    <property type="project" value="UniProtKB-UniRule"/>
</dbReference>
<name>A0A813YN27_9BILA</name>
<dbReference type="GO" id="GO:0046872">
    <property type="term" value="F:metal ion binding"/>
    <property type="evidence" value="ECO:0007669"/>
    <property type="project" value="InterPro"/>
</dbReference>
<organism evidence="6 8">
    <name type="scientific">Adineta steineri</name>
    <dbReference type="NCBI Taxonomy" id="433720"/>
    <lineage>
        <taxon>Eukaryota</taxon>
        <taxon>Metazoa</taxon>
        <taxon>Spiralia</taxon>
        <taxon>Gnathifera</taxon>
        <taxon>Rotifera</taxon>
        <taxon>Eurotatoria</taxon>
        <taxon>Bdelloidea</taxon>
        <taxon>Adinetida</taxon>
        <taxon>Adinetidae</taxon>
        <taxon>Adineta</taxon>
    </lineage>
</organism>
<dbReference type="PANTHER" id="PTHR43585">
    <property type="entry name" value="FUMIPYRROLE BIOSYNTHESIS PROTEIN C"/>
    <property type="match status" value="1"/>
</dbReference>
<feature type="domain" description="ATP-grasp" evidence="5">
    <location>
        <begin position="124"/>
        <end position="340"/>
    </location>
</feature>
<dbReference type="AlphaFoldDB" id="A0A813YN27"/>
<dbReference type="Proteomes" id="UP000663868">
    <property type="component" value="Unassembled WGS sequence"/>
</dbReference>
<evidence type="ECO:0000313" key="6">
    <source>
        <dbReference type="EMBL" id="CAF0886558.1"/>
    </source>
</evidence>
<keyword evidence="1" id="KW-0436">Ligase</keyword>
<evidence type="ECO:0000256" key="1">
    <source>
        <dbReference type="ARBA" id="ARBA00022598"/>
    </source>
</evidence>
<dbReference type="Proteomes" id="UP000663860">
    <property type="component" value="Unassembled WGS sequence"/>
</dbReference>
<dbReference type="InterPro" id="IPR052032">
    <property type="entry name" value="ATP-dep_AA_Ligase"/>
</dbReference>
<protein>
    <recommendedName>
        <fullName evidence="5">ATP-grasp domain-containing protein</fullName>
    </recommendedName>
</protein>
<dbReference type="SUPFAM" id="SSF56059">
    <property type="entry name" value="Glutathione synthetase ATP-binding domain-like"/>
    <property type="match status" value="1"/>
</dbReference>
<evidence type="ECO:0000256" key="2">
    <source>
        <dbReference type="ARBA" id="ARBA00022741"/>
    </source>
</evidence>
<keyword evidence="2 4" id="KW-0547">Nucleotide-binding</keyword>
<dbReference type="PROSITE" id="PS50975">
    <property type="entry name" value="ATP_GRASP"/>
    <property type="match status" value="1"/>
</dbReference>
<dbReference type="Gene3D" id="3.30.1490.20">
    <property type="entry name" value="ATP-grasp fold, A domain"/>
    <property type="match status" value="1"/>
</dbReference>
<dbReference type="PANTHER" id="PTHR43585:SF2">
    <property type="entry name" value="ATP-GRASP ENZYME FSQD"/>
    <property type="match status" value="1"/>
</dbReference>
<accession>A0A813YN27</accession>
<evidence type="ECO:0000256" key="4">
    <source>
        <dbReference type="PROSITE-ProRule" id="PRU00409"/>
    </source>
</evidence>
<dbReference type="Gene3D" id="3.30.470.20">
    <property type="entry name" value="ATP-grasp fold, B domain"/>
    <property type="match status" value="1"/>
</dbReference>
<reference evidence="6" key="1">
    <citation type="submission" date="2021-02" db="EMBL/GenBank/DDBJ databases">
        <authorList>
            <person name="Nowell W R."/>
        </authorList>
    </citation>
    <scope>NUCLEOTIDE SEQUENCE</scope>
</reference>
<dbReference type="EMBL" id="CAJNOE010000086">
    <property type="protein sequence ID" value="CAF0886558.1"/>
    <property type="molecule type" value="Genomic_DNA"/>
</dbReference>
<sequence length="461" mass="52384">MAEKRILILDDGQITSIIAEHSWSDFIDDDDDVDLYIFTSTGALSEKDKTCSFIKAYKEVPHPTSDGGLELWAFHMHRQYTFTHIYTKNEDLIIRAAYLRTLLNIKTGLSADQVSAYREKVHMKEFASEGGFPVPPFTRLMSPIDLICFIEKHGYPVIVKPTLGCAVSGLHLISNEDELQLFLSSKLFSCIDINQRMDLVGELMVEVFMHGRMFHVNGIAIDGQIIHAWPFAYLQTCFDFAKHGLAYGNSSVPQSDPLFNRLYNAAQRLLNILPTPHDCLIFHLELYENLDENRLPGDDFVLCEIAARAPGGSITHLIDLLSFQDNEHNSFARLDFRASVSLPFSLITKEENEEQVITDLVIPRKSGKLMYIPRECPIRNLTYIPLANVDKPTTYDTYDVNSINSACRLITYSKTMNEGKELVEKGLAWFDSACIVTPIDEPCSVSLIKELHRYLNRKIFI</sequence>
<proteinExistence type="predicted"/>
<evidence type="ECO:0000313" key="8">
    <source>
        <dbReference type="Proteomes" id="UP000663860"/>
    </source>
</evidence>
<evidence type="ECO:0000259" key="5">
    <source>
        <dbReference type="PROSITE" id="PS50975"/>
    </source>
</evidence>
<dbReference type="GO" id="GO:0016874">
    <property type="term" value="F:ligase activity"/>
    <property type="evidence" value="ECO:0007669"/>
    <property type="project" value="UniProtKB-KW"/>
</dbReference>
<comment type="caution">
    <text evidence="6">The sequence shown here is derived from an EMBL/GenBank/DDBJ whole genome shotgun (WGS) entry which is preliminary data.</text>
</comment>
<dbReference type="InterPro" id="IPR011761">
    <property type="entry name" value="ATP-grasp"/>
</dbReference>